<evidence type="ECO:0000256" key="1">
    <source>
        <dbReference type="SAM" id="SignalP"/>
    </source>
</evidence>
<gene>
    <name evidence="3" type="ORF">HPP92_008473</name>
</gene>
<evidence type="ECO:0000313" key="4">
    <source>
        <dbReference type="Proteomes" id="UP000639772"/>
    </source>
</evidence>
<organism evidence="3 4">
    <name type="scientific">Vanilla planifolia</name>
    <name type="common">Vanilla</name>
    <dbReference type="NCBI Taxonomy" id="51239"/>
    <lineage>
        <taxon>Eukaryota</taxon>
        <taxon>Viridiplantae</taxon>
        <taxon>Streptophyta</taxon>
        <taxon>Embryophyta</taxon>
        <taxon>Tracheophyta</taxon>
        <taxon>Spermatophyta</taxon>
        <taxon>Magnoliopsida</taxon>
        <taxon>Liliopsida</taxon>
        <taxon>Asparagales</taxon>
        <taxon>Orchidaceae</taxon>
        <taxon>Vanilloideae</taxon>
        <taxon>Vanilleae</taxon>
        <taxon>Vanilla</taxon>
    </lineage>
</organism>
<sequence>MQQAPAMVLNSCIPRALCVMFFGFSGNGKERDYGWVKQGMLFPFIEYLDRFQGQTHLHKSKPSDLRMAIEEAFLAEHGFLGTEIDEMNMIGQMACAQTVSRGIHEATDSNHDLECQSQIQMEDKLGPRCDSCGLTIGSKKHEKDEAALTAVDLQTLY</sequence>
<reference evidence="3 4" key="1">
    <citation type="journal article" date="2020" name="Nat. Food">
        <title>A phased Vanilla planifolia genome enables genetic improvement of flavour and production.</title>
        <authorList>
            <person name="Hasing T."/>
            <person name="Tang H."/>
            <person name="Brym M."/>
            <person name="Khazi F."/>
            <person name="Huang T."/>
            <person name="Chambers A.H."/>
        </authorList>
    </citation>
    <scope>NUCLEOTIDE SEQUENCE [LARGE SCALE GENOMIC DNA]</scope>
    <source>
        <tissue evidence="3">Leaf</tissue>
    </source>
</reference>
<dbReference type="Gene3D" id="2.30.30.140">
    <property type="match status" value="1"/>
</dbReference>
<dbReference type="SUPFAM" id="SSF63748">
    <property type="entry name" value="Tudor/PWWP/MBT"/>
    <property type="match status" value="1"/>
</dbReference>
<feature type="signal peptide" evidence="1">
    <location>
        <begin position="1"/>
        <end position="18"/>
    </location>
</feature>
<comment type="caution">
    <text evidence="3">The sequence shown here is derived from an EMBL/GenBank/DDBJ whole genome shotgun (WGS) entry which is preliminary data.</text>
</comment>
<keyword evidence="1" id="KW-0732">Signal</keyword>
<dbReference type="Proteomes" id="UP000639772">
    <property type="component" value="Unassembled WGS sequence"/>
</dbReference>
<evidence type="ECO:0000259" key="2">
    <source>
        <dbReference type="Pfam" id="PF00855"/>
    </source>
</evidence>
<dbReference type="OrthoDB" id="308383at2759"/>
<proteinExistence type="predicted"/>
<evidence type="ECO:0000313" key="3">
    <source>
        <dbReference type="EMBL" id="KAG0486378.1"/>
    </source>
</evidence>
<dbReference type="EMBL" id="JADCNM010000004">
    <property type="protein sequence ID" value="KAG0486378.1"/>
    <property type="molecule type" value="Genomic_DNA"/>
</dbReference>
<accession>A0A835RHD7</accession>
<protein>
    <recommendedName>
        <fullName evidence="2">PWWP domain-containing protein</fullName>
    </recommendedName>
</protein>
<feature type="domain" description="PWWP" evidence="2">
    <location>
        <begin position="14"/>
        <end position="73"/>
    </location>
</feature>
<dbReference type="InterPro" id="IPR000313">
    <property type="entry name" value="PWWP_dom"/>
</dbReference>
<name>A0A835RHD7_VANPL</name>
<dbReference type="AlphaFoldDB" id="A0A835RHD7"/>
<dbReference type="Pfam" id="PF00855">
    <property type="entry name" value="PWWP"/>
    <property type="match status" value="1"/>
</dbReference>
<feature type="chain" id="PRO_5032423397" description="PWWP domain-containing protein" evidence="1">
    <location>
        <begin position="19"/>
        <end position="157"/>
    </location>
</feature>